<feature type="binding site" evidence="9">
    <location>
        <position position="117"/>
    </location>
    <ligand>
        <name>S-adenosyl-L-methionine</name>
        <dbReference type="ChEBI" id="CHEBI:59789"/>
    </ligand>
</feature>
<dbReference type="NCBIfam" id="TIGR00091">
    <property type="entry name" value="tRNA (guanosine(46)-N7)-methyltransferase TrmB"/>
    <property type="match status" value="1"/>
</dbReference>
<evidence type="ECO:0000256" key="7">
    <source>
        <dbReference type="ARBA" id="ARBA00060552"/>
    </source>
</evidence>
<sequence>MRLRKKWWARPELEEAKNVVTNPSEFKGRWNEAFGDSNPVHLELGCGRGKFVSEKATKNPNINHVAIDLKDEVLIYALKKVNEAEVPNVRLIPMNISFIGDVFDKDEISKIYINFCNPWPKERHKKRRLTHSSFLKIYKTFLKPNSEIWFKTDDIGLFEESQEYFKESGFTLEYLTYDLHNDEFKENIMTEYEAKFTSLGMKTMFLIARLKS</sequence>
<dbReference type="HAMAP" id="MF_01057">
    <property type="entry name" value="tRNA_methyltr_TrmB"/>
    <property type="match status" value="1"/>
</dbReference>
<dbReference type="RefSeq" id="WP_261852363.1">
    <property type="nucleotide sequence ID" value="NZ_BQXY01000003.1"/>
</dbReference>
<proteinExistence type="inferred from homology"/>
<evidence type="ECO:0000256" key="6">
    <source>
        <dbReference type="ARBA" id="ARBA00022694"/>
    </source>
</evidence>
<keyword evidence="3 9" id="KW-0489">Methyltransferase</keyword>
<dbReference type="EMBL" id="BQXY01000003">
    <property type="protein sequence ID" value="GKU25398.1"/>
    <property type="molecule type" value="Genomic_DNA"/>
</dbReference>
<evidence type="ECO:0000256" key="9">
    <source>
        <dbReference type="HAMAP-Rule" id="MF_01057"/>
    </source>
</evidence>
<dbReference type="CDD" id="cd02440">
    <property type="entry name" value="AdoMet_MTases"/>
    <property type="match status" value="1"/>
</dbReference>
<protein>
    <recommendedName>
        <fullName evidence="9">tRNA (guanine-N(7)-)-methyltransferase</fullName>
        <ecNumber evidence="9">2.1.1.33</ecNumber>
    </recommendedName>
    <alternativeName>
        <fullName evidence="9">tRNA (guanine(46)-N(7))-methyltransferase</fullName>
    </alternativeName>
    <alternativeName>
        <fullName evidence="9">tRNA(m7G46)-methyltransferase</fullName>
    </alternativeName>
</protein>
<dbReference type="FunFam" id="3.40.50.150:FF:000035">
    <property type="entry name" value="tRNA (guanine-N(7)-)-methyltransferase"/>
    <property type="match status" value="1"/>
</dbReference>
<dbReference type="PANTHER" id="PTHR23417:SF14">
    <property type="entry name" value="PENTACOTRIPEPTIDE-REPEAT REGION OF PRORP DOMAIN-CONTAINING PROTEIN"/>
    <property type="match status" value="1"/>
</dbReference>
<evidence type="ECO:0000256" key="3">
    <source>
        <dbReference type="ARBA" id="ARBA00022603"/>
    </source>
</evidence>
<dbReference type="InterPro" id="IPR029063">
    <property type="entry name" value="SAM-dependent_MTases_sf"/>
</dbReference>
<dbReference type="AlphaFoldDB" id="A0A9W6DB71"/>
<evidence type="ECO:0000256" key="2">
    <source>
        <dbReference type="ARBA" id="ARBA00003015"/>
    </source>
</evidence>
<organism evidence="10 11">
    <name type="scientific">Clostridium folliculivorans</name>
    <dbReference type="NCBI Taxonomy" id="2886038"/>
    <lineage>
        <taxon>Bacteria</taxon>
        <taxon>Bacillati</taxon>
        <taxon>Bacillota</taxon>
        <taxon>Clostridia</taxon>
        <taxon>Eubacteriales</taxon>
        <taxon>Clostridiaceae</taxon>
        <taxon>Clostridium</taxon>
    </lineage>
</organism>
<dbReference type="SUPFAM" id="SSF53335">
    <property type="entry name" value="S-adenosyl-L-methionine-dependent methyltransferases"/>
    <property type="match status" value="1"/>
</dbReference>
<evidence type="ECO:0000256" key="1">
    <source>
        <dbReference type="ARBA" id="ARBA00000142"/>
    </source>
</evidence>
<keyword evidence="6 9" id="KW-0819">tRNA processing</keyword>
<keyword evidence="5 9" id="KW-0949">S-adenosyl-L-methionine</keyword>
<feature type="binding site" evidence="9">
    <location>
        <position position="95"/>
    </location>
    <ligand>
        <name>S-adenosyl-L-methionine</name>
        <dbReference type="ChEBI" id="CHEBI:59789"/>
    </ligand>
</feature>
<gene>
    <name evidence="9 10" type="primary">trmB</name>
    <name evidence="10" type="ORF">CFOLD11_22240</name>
</gene>
<comment type="function">
    <text evidence="2 9">Catalyzes the formation of N(7)-methylguanine at position 46 (m7G46) in tRNA.</text>
</comment>
<dbReference type="Pfam" id="PF02390">
    <property type="entry name" value="Methyltransf_4"/>
    <property type="match status" value="1"/>
</dbReference>
<evidence type="ECO:0000313" key="10">
    <source>
        <dbReference type="EMBL" id="GKU25398.1"/>
    </source>
</evidence>
<feature type="binding site" evidence="9">
    <location>
        <position position="43"/>
    </location>
    <ligand>
        <name>S-adenosyl-L-methionine</name>
        <dbReference type="ChEBI" id="CHEBI:59789"/>
    </ligand>
</feature>
<keyword evidence="11" id="KW-1185">Reference proteome</keyword>
<dbReference type="GO" id="GO:0043527">
    <property type="term" value="C:tRNA methyltransferase complex"/>
    <property type="evidence" value="ECO:0007669"/>
    <property type="project" value="TreeGrafter"/>
</dbReference>
<evidence type="ECO:0000313" key="11">
    <source>
        <dbReference type="Proteomes" id="UP001057868"/>
    </source>
</evidence>
<comment type="pathway">
    <text evidence="7 9">tRNA modification; N(7)-methylguanine-tRNA biosynthesis.</text>
</comment>
<dbReference type="EC" id="2.1.1.33" evidence="9"/>
<feature type="binding site" evidence="9">
    <location>
        <begin position="190"/>
        <end position="193"/>
    </location>
    <ligand>
        <name>substrate</name>
    </ligand>
</feature>
<dbReference type="Gene3D" id="3.40.50.150">
    <property type="entry name" value="Vaccinia Virus protein VP39"/>
    <property type="match status" value="1"/>
</dbReference>
<name>A0A9W6DB71_9CLOT</name>
<dbReference type="Proteomes" id="UP001057868">
    <property type="component" value="Unassembled WGS sequence"/>
</dbReference>
<dbReference type="GO" id="GO:0008176">
    <property type="term" value="F:tRNA (guanine(46)-N7)-methyltransferase activity"/>
    <property type="evidence" value="ECO:0007669"/>
    <property type="project" value="UniProtKB-UniRule"/>
</dbReference>
<comment type="caution">
    <text evidence="10">The sequence shown here is derived from an EMBL/GenBank/DDBJ whole genome shotgun (WGS) entry which is preliminary data.</text>
</comment>
<feature type="binding site" evidence="9">
    <location>
        <position position="153"/>
    </location>
    <ligand>
        <name>substrate</name>
    </ligand>
</feature>
<dbReference type="PANTHER" id="PTHR23417">
    <property type="entry name" value="3-DEOXY-D-MANNO-OCTULOSONIC-ACID TRANSFERASE/TRNA GUANINE-N 7 - -METHYLTRANSFERASE"/>
    <property type="match status" value="1"/>
</dbReference>
<feature type="binding site" evidence="9">
    <location>
        <position position="68"/>
    </location>
    <ligand>
        <name>S-adenosyl-L-methionine</name>
        <dbReference type="ChEBI" id="CHEBI:59789"/>
    </ligand>
</feature>
<dbReference type="InterPro" id="IPR055361">
    <property type="entry name" value="tRNA_methyltr_TrmB_bact"/>
</dbReference>
<dbReference type="PROSITE" id="PS51625">
    <property type="entry name" value="SAM_MT_TRMB"/>
    <property type="match status" value="1"/>
</dbReference>
<dbReference type="InterPro" id="IPR003358">
    <property type="entry name" value="tRNA_(Gua-N-7)_MeTrfase_Trmb"/>
</dbReference>
<comment type="similarity">
    <text evidence="8 9">Belongs to the class I-like SAM-binding methyltransferase superfamily. TrmB family.</text>
</comment>
<keyword evidence="4 9" id="KW-0808">Transferase</keyword>
<comment type="caution">
    <text evidence="9">Lacks conserved residue(s) required for the propagation of feature annotation.</text>
</comment>
<accession>A0A9W6DB71</accession>
<evidence type="ECO:0000256" key="4">
    <source>
        <dbReference type="ARBA" id="ARBA00022679"/>
    </source>
</evidence>
<dbReference type="NCBIfam" id="NF001080">
    <property type="entry name" value="PRK00121.2-2"/>
    <property type="match status" value="1"/>
</dbReference>
<comment type="catalytic activity">
    <reaction evidence="1 9">
        <text>guanosine(46) in tRNA + S-adenosyl-L-methionine = N(7)-methylguanosine(46) in tRNA + S-adenosyl-L-homocysteine</text>
        <dbReference type="Rhea" id="RHEA:42708"/>
        <dbReference type="Rhea" id="RHEA-COMP:10188"/>
        <dbReference type="Rhea" id="RHEA-COMP:10189"/>
        <dbReference type="ChEBI" id="CHEBI:57856"/>
        <dbReference type="ChEBI" id="CHEBI:59789"/>
        <dbReference type="ChEBI" id="CHEBI:74269"/>
        <dbReference type="ChEBI" id="CHEBI:74480"/>
        <dbReference type="EC" id="2.1.1.33"/>
    </reaction>
</comment>
<evidence type="ECO:0000256" key="8">
    <source>
        <dbReference type="ARBA" id="ARBA00060767"/>
    </source>
</evidence>
<feature type="binding site" evidence="9">
    <location>
        <position position="121"/>
    </location>
    <ligand>
        <name>substrate</name>
    </ligand>
</feature>
<reference evidence="10" key="1">
    <citation type="journal article" date="2023" name="Int. J. Syst. Evol. Microbiol.">
        <title>&lt;i&gt;Clostridium folliculivorans&lt;/i&gt; sp. nov., isolated from soil samples of an organic paddy in Japan.</title>
        <authorList>
            <person name="Tazawa J."/>
            <person name="Kobayashi H."/>
            <person name="Tanizawa Y."/>
            <person name="Uchino A."/>
            <person name="Tanaka F."/>
            <person name="Urashima Y."/>
            <person name="Miura S."/>
            <person name="Sakamoto M."/>
            <person name="Ohkuma M."/>
            <person name="Tohno M."/>
        </authorList>
    </citation>
    <scope>NUCLEOTIDE SEQUENCE</scope>
    <source>
        <strain evidence="10">D1-1</strain>
    </source>
</reference>
<evidence type="ECO:0000256" key="5">
    <source>
        <dbReference type="ARBA" id="ARBA00022691"/>
    </source>
</evidence>